<dbReference type="RefSeq" id="WP_113690715.1">
    <property type="nucleotide sequence ID" value="NZ_CP015163.1"/>
</dbReference>
<dbReference type="GO" id="GO:0006099">
    <property type="term" value="P:tricarboxylic acid cycle"/>
    <property type="evidence" value="ECO:0007669"/>
    <property type="project" value="TreeGrafter"/>
</dbReference>
<evidence type="ECO:0000313" key="4">
    <source>
        <dbReference type="EMBL" id="AXB41460.1"/>
    </source>
</evidence>
<keyword evidence="2" id="KW-0560">Oxidoreductase</keyword>
<dbReference type="GO" id="GO:0006102">
    <property type="term" value="P:isocitrate metabolic process"/>
    <property type="evidence" value="ECO:0007669"/>
    <property type="project" value="TreeGrafter"/>
</dbReference>
<sequence>MEILVLPGDGIGPEITEACLGVLTAADRLLDLGLEFDSRDIGLKALAERGTTLPAEVLDRVPLADGVLLGPVSHYEYPPRADGGINPSAELRKVFDLFANVRPCRSHAGLSILRQPMDLVIVRENTEGFYSDRNMHAGSGEFMPTEDLAISMRKVSAKACERVARAAFELAARRRRKVTAVHKANVVKLSDGLFLRAVRKVAAEFPGVELEELIVDAAAALLIRRPRTFDVVVTTNMFGDILSDEASELSGSLGLGGSINAGHTICVGQAQHGSAPDIAGRGVANPTSLILSGAMLLDWLGRRHDRPALIRAAELIGTAVDRVLADPATRTRDVGGTLGTAAFAAAVRETLEKAGA</sequence>
<dbReference type="GO" id="GO:0004449">
    <property type="term" value="F:isocitrate dehydrogenase (NAD+) activity"/>
    <property type="evidence" value="ECO:0007669"/>
    <property type="project" value="TreeGrafter"/>
</dbReference>
<dbReference type="Gene3D" id="3.40.718.10">
    <property type="entry name" value="Isopropylmalate Dehydrogenase"/>
    <property type="match status" value="1"/>
</dbReference>
<organism evidence="4 5">
    <name type="scientific">Amycolatopsis albispora</name>
    <dbReference type="NCBI Taxonomy" id="1804986"/>
    <lineage>
        <taxon>Bacteria</taxon>
        <taxon>Bacillati</taxon>
        <taxon>Actinomycetota</taxon>
        <taxon>Actinomycetes</taxon>
        <taxon>Pseudonocardiales</taxon>
        <taxon>Pseudonocardiaceae</taxon>
        <taxon>Amycolatopsis</taxon>
    </lineage>
</organism>
<dbReference type="SMART" id="SM01329">
    <property type="entry name" value="Iso_dh"/>
    <property type="match status" value="1"/>
</dbReference>
<dbReference type="OrthoDB" id="5289857at2"/>
<dbReference type="PANTHER" id="PTHR11835">
    <property type="entry name" value="DECARBOXYLATING DEHYDROGENASES-ISOCITRATE, ISOPROPYLMALATE, TARTRATE"/>
    <property type="match status" value="1"/>
</dbReference>
<dbReference type="PROSITE" id="PS00470">
    <property type="entry name" value="IDH_IMDH"/>
    <property type="match status" value="1"/>
</dbReference>
<dbReference type="Pfam" id="PF00180">
    <property type="entry name" value="Iso_dh"/>
    <property type="match status" value="1"/>
</dbReference>
<reference evidence="4 5" key="1">
    <citation type="submission" date="2016-04" db="EMBL/GenBank/DDBJ databases">
        <title>Complete genome sequence and analysis of deep-sea sediment isolate, Amycolatopsis sp. WP1.</title>
        <authorList>
            <person name="Wang H."/>
            <person name="Chen S."/>
            <person name="Wu Q."/>
        </authorList>
    </citation>
    <scope>NUCLEOTIDE SEQUENCE [LARGE SCALE GENOMIC DNA]</scope>
    <source>
        <strain evidence="4 5">WP1</strain>
    </source>
</reference>
<dbReference type="Proteomes" id="UP000250434">
    <property type="component" value="Chromosome"/>
</dbReference>
<dbReference type="GO" id="GO:0051287">
    <property type="term" value="F:NAD binding"/>
    <property type="evidence" value="ECO:0007669"/>
    <property type="project" value="InterPro"/>
</dbReference>
<name>A0A344L086_9PSEU</name>
<accession>A0A344L086</accession>
<dbReference type="GO" id="GO:0000287">
    <property type="term" value="F:magnesium ion binding"/>
    <property type="evidence" value="ECO:0007669"/>
    <property type="project" value="InterPro"/>
</dbReference>
<evidence type="ECO:0000256" key="1">
    <source>
        <dbReference type="ARBA" id="ARBA00007769"/>
    </source>
</evidence>
<dbReference type="AlphaFoldDB" id="A0A344L086"/>
<evidence type="ECO:0000259" key="3">
    <source>
        <dbReference type="SMART" id="SM01329"/>
    </source>
</evidence>
<evidence type="ECO:0000313" key="5">
    <source>
        <dbReference type="Proteomes" id="UP000250434"/>
    </source>
</evidence>
<comment type="similarity">
    <text evidence="1">Belongs to the isocitrate and isopropylmalate dehydrogenases family.</text>
</comment>
<feature type="domain" description="Isopropylmalate dehydrogenase-like" evidence="3">
    <location>
        <begin position="2"/>
        <end position="347"/>
    </location>
</feature>
<dbReference type="InterPro" id="IPR019818">
    <property type="entry name" value="IsoCit/isopropylmalate_DH_CS"/>
</dbReference>
<dbReference type="InterPro" id="IPR024084">
    <property type="entry name" value="IsoPropMal-DH-like_dom"/>
</dbReference>
<dbReference type="KEGG" id="aab:A4R43_02075"/>
<dbReference type="PANTHER" id="PTHR11835:SF34">
    <property type="entry name" value="ISOCITRATE DEHYDROGENASE [NAD] SUBUNIT ALPHA, MITOCHONDRIAL"/>
    <property type="match status" value="1"/>
</dbReference>
<gene>
    <name evidence="4" type="ORF">A4R43_02075</name>
</gene>
<protein>
    <submittedName>
        <fullName evidence="4">3-isopropylmalate dehydrogenase</fullName>
    </submittedName>
</protein>
<proteinExistence type="inferred from homology"/>
<dbReference type="SUPFAM" id="SSF53659">
    <property type="entry name" value="Isocitrate/Isopropylmalate dehydrogenase-like"/>
    <property type="match status" value="1"/>
</dbReference>
<evidence type="ECO:0000256" key="2">
    <source>
        <dbReference type="ARBA" id="ARBA00023002"/>
    </source>
</evidence>
<dbReference type="EMBL" id="CP015163">
    <property type="protein sequence ID" value="AXB41460.1"/>
    <property type="molecule type" value="Genomic_DNA"/>
</dbReference>
<keyword evidence="5" id="KW-1185">Reference proteome</keyword>